<dbReference type="Proteomes" id="UP001596186">
    <property type="component" value="Unassembled WGS sequence"/>
</dbReference>
<dbReference type="SUPFAM" id="SSF50814">
    <property type="entry name" value="Lipocalins"/>
    <property type="match status" value="1"/>
</dbReference>
<reference evidence="2" key="1">
    <citation type="journal article" date="2019" name="Int. J. Syst. Evol. Microbiol.">
        <title>The Global Catalogue of Microorganisms (GCM) 10K type strain sequencing project: providing services to taxonomists for standard genome sequencing and annotation.</title>
        <authorList>
            <consortium name="The Broad Institute Genomics Platform"/>
            <consortium name="The Broad Institute Genome Sequencing Center for Infectious Disease"/>
            <person name="Wu L."/>
            <person name="Ma J."/>
        </authorList>
    </citation>
    <scope>NUCLEOTIDE SEQUENCE [LARGE SCALE GENOMIC DNA]</scope>
    <source>
        <strain evidence="2">CCM 8895</strain>
    </source>
</reference>
<accession>A0ABW1USQ7</accession>
<dbReference type="Gene3D" id="2.40.128.20">
    <property type="match status" value="1"/>
</dbReference>
<sequence length="146" mass="16739">MENNSLDVNVELNMEISQAGELTHTKIFEPGMLTRVGNSTYLRFNEKLDNDEQAKILLKIADNGEIHLKRVAESTNLASLLYFTNQDHNSGHIETEYGIMPLQTFTRDSQVEILDRPLSGKINIDYDLIYDNNIVGNYKFRLIFKA</sequence>
<organism evidence="1 2">
    <name type="scientific">Companilactobacillus baiquanensis</name>
    <dbReference type="NCBI Taxonomy" id="2486005"/>
    <lineage>
        <taxon>Bacteria</taxon>
        <taxon>Bacillati</taxon>
        <taxon>Bacillota</taxon>
        <taxon>Bacilli</taxon>
        <taxon>Lactobacillales</taxon>
        <taxon>Lactobacillaceae</taxon>
        <taxon>Companilactobacillus</taxon>
    </lineage>
</organism>
<dbReference type="InterPro" id="IPR012674">
    <property type="entry name" value="Calycin"/>
</dbReference>
<evidence type="ECO:0000313" key="2">
    <source>
        <dbReference type="Proteomes" id="UP001596186"/>
    </source>
</evidence>
<dbReference type="Pfam" id="PF09148">
    <property type="entry name" value="DUF1934"/>
    <property type="match status" value="1"/>
</dbReference>
<gene>
    <name evidence="1" type="ORF">ACFP1F_03100</name>
</gene>
<comment type="caution">
    <text evidence="1">The sequence shown here is derived from an EMBL/GenBank/DDBJ whole genome shotgun (WGS) entry which is preliminary data.</text>
</comment>
<proteinExistence type="predicted"/>
<dbReference type="InterPro" id="IPR015231">
    <property type="entry name" value="DUF1934"/>
</dbReference>
<keyword evidence="2" id="KW-1185">Reference proteome</keyword>
<evidence type="ECO:0000313" key="1">
    <source>
        <dbReference type="EMBL" id="MFC6322756.1"/>
    </source>
</evidence>
<dbReference type="RefSeq" id="WP_125593293.1">
    <property type="nucleotide sequence ID" value="NZ_JBHSSN010000004.1"/>
</dbReference>
<protein>
    <submittedName>
        <fullName evidence="1">DUF1934 domain-containing protein</fullName>
    </submittedName>
</protein>
<name>A0ABW1USQ7_9LACO</name>
<dbReference type="EMBL" id="JBHSSN010000004">
    <property type="protein sequence ID" value="MFC6322756.1"/>
    <property type="molecule type" value="Genomic_DNA"/>
</dbReference>